<keyword evidence="2" id="KW-0808">Transferase</keyword>
<dbReference type="Gene3D" id="1.10.340.70">
    <property type="match status" value="1"/>
</dbReference>
<dbReference type="PANTHER" id="PTHR37984:SF5">
    <property type="entry name" value="PROTEIN NYNRIN-LIKE"/>
    <property type="match status" value="1"/>
</dbReference>
<feature type="compositionally biased region" description="Polar residues" evidence="8">
    <location>
        <begin position="246"/>
        <end position="262"/>
    </location>
</feature>
<dbReference type="InterPro" id="IPR012337">
    <property type="entry name" value="RNaseH-like_sf"/>
</dbReference>
<feature type="compositionally biased region" description="Polar residues" evidence="8">
    <location>
        <begin position="1241"/>
        <end position="1256"/>
    </location>
</feature>
<evidence type="ECO:0000313" key="11">
    <source>
        <dbReference type="Proteomes" id="UP001620626"/>
    </source>
</evidence>
<feature type="compositionally biased region" description="Polar residues" evidence="8">
    <location>
        <begin position="1291"/>
        <end position="1302"/>
    </location>
</feature>
<dbReference type="SUPFAM" id="SSF53098">
    <property type="entry name" value="Ribonuclease H-like"/>
    <property type="match status" value="1"/>
</dbReference>
<dbReference type="InterPro" id="IPR036875">
    <property type="entry name" value="Znf_CCHC_sf"/>
</dbReference>
<keyword evidence="5" id="KW-0255">Endonuclease</keyword>
<dbReference type="CDD" id="cd01647">
    <property type="entry name" value="RT_LTR"/>
    <property type="match status" value="1"/>
</dbReference>
<protein>
    <recommendedName>
        <fullName evidence="1">RNA-directed DNA polymerase</fullName>
        <ecNumber evidence="1">2.7.7.49</ecNumber>
    </recommendedName>
</protein>
<dbReference type="Proteomes" id="UP001620626">
    <property type="component" value="Unassembled WGS sequence"/>
</dbReference>
<dbReference type="Gene3D" id="4.10.60.10">
    <property type="entry name" value="Zinc finger, CCHC-type"/>
    <property type="match status" value="1"/>
</dbReference>
<dbReference type="Pfam" id="PF17921">
    <property type="entry name" value="Integrase_H2C2"/>
    <property type="match status" value="1"/>
</dbReference>
<feature type="compositionally biased region" description="Basic residues" evidence="8">
    <location>
        <begin position="226"/>
        <end position="236"/>
    </location>
</feature>
<dbReference type="SMART" id="SM00343">
    <property type="entry name" value="ZnF_C2HC"/>
    <property type="match status" value="2"/>
</dbReference>
<dbReference type="Pfam" id="PF23309">
    <property type="entry name" value="DUF7083"/>
    <property type="match status" value="1"/>
</dbReference>
<evidence type="ECO:0000256" key="5">
    <source>
        <dbReference type="ARBA" id="ARBA00022759"/>
    </source>
</evidence>
<dbReference type="EMBL" id="JBICBT010000224">
    <property type="protein sequence ID" value="KAL3120105.1"/>
    <property type="molecule type" value="Genomic_DNA"/>
</dbReference>
<accession>A0ABD2LXY7</accession>
<dbReference type="InterPro" id="IPR036397">
    <property type="entry name" value="RNaseH_sf"/>
</dbReference>
<gene>
    <name evidence="10" type="ORF">niasHT_002704</name>
</gene>
<evidence type="ECO:0000259" key="9">
    <source>
        <dbReference type="PROSITE" id="PS50994"/>
    </source>
</evidence>
<evidence type="ECO:0000256" key="6">
    <source>
        <dbReference type="ARBA" id="ARBA00022801"/>
    </source>
</evidence>
<feature type="region of interest" description="Disordered" evidence="8">
    <location>
        <begin position="1223"/>
        <end position="1302"/>
    </location>
</feature>
<dbReference type="GO" id="GO:0019899">
    <property type="term" value="F:enzyme binding"/>
    <property type="evidence" value="ECO:0007669"/>
    <property type="project" value="UniProtKB-ARBA"/>
</dbReference>
<feature type="domain" description="Integrase catalytic" evidence="9">
    <location>
        <begin position="972"/>
        <end position="1137"/>
    </location>
</feature>
<feature type="region of interest" description="Disordered" evidence="8">
    <location>
        <begin position="213"/>
        <end position="266"/>
    </location>
</feature>
<dbReference type="Pfam" id="PF00665">
    <property type="entry name" value="rve"/>
    <property type="match status" value="1"/>
</dbReference>
<dbReference type="EC" id="2.7.7.49" evidence="1"/>
<dbReference type="SUPFAM" id="SSF57756">
    <property type="entry name" value="Retrovirus zinc finger-like domains"/>
    <property type="match status" value="1"/>
</dbReference>
<dbReference type="Gene3D" id="3.30.420.10">
    <property type="entry name" value="Ribonuclease H-like superfamily/Ribonuclease H"/>
    <property type="match status" value="1"/>
</dbReference>
<dbReference type="InterPro" id="IPR001584">
    <property type="entry name" value="Integrase_cat-core"/>
</dbReference>
<name>A0ABD2LXY7_9BILA</name>
<evidence type="ECO:0000313" key="10">
    <source>
        <dbReference type="EMBL" id="KAL3120105.1"/>
    </source>
</evidence>
<keyword evidence="6" id="KW-0378">Hydrolase</keyword>
<dbReference type="FunFam" id="1.10.340.70:FF:000003">
    <property type="entry name" value="Protein CBG25708"/>
    <property type="match status" value="1"/>
</dbReference>
<evidence type="ECO:0000256" key="2">
    <source>
        <dbReference type="ARBA" id="ARBA00022679"/>
    </source>
</evidence>
<evidence type="ECO:0000256" key="1">
    <source>
        <dbReference type="ARBA" id="ARBA00012493"/>
    </source>
</evidence>
<dbReference type="SUPFAM" id="SSF50630">
    <property type="entry name" value="Acid proteases"/>
    <property type="match status" value="1"/>
</dbReference>
<dbReference type="InterPro" id="IPR041588">
    <property type="entry name" value="Integrase_H2C2"/>
</dbReference>
<keyword evidence="7" id="KW-0695">RNA-directed DNA polymerase</keyword>
<keyword evidence="4" id="KW-0540">Nuclease</keyword>
<proteinExistence type="predicted"/>
<dbReference type="InterPro" id="IPR043502">
    <property type="entry name" value="DNA/RNA_pol_sf"/>
</dbReference>
<dbReference type="InterPro" id="IPR001878">
    <property type="entry name" value="Znf_CCHC"/>
</dbReference>
<dbReference type="PANTHER" id="PTHR37984">
    <property type="entry name" value="PROTEIN CBG26694"/>
    <property type="match status" value="1"/>
</dbReference>
<organism evidence="10 11">
    <name type="scientific">Heterodera trifolii</name>
    <dbReference type="NCBI Taxonomy" id="157864"/>
    <lineage>
        <taxon>Eukaryota</taxon>
        <taxon>Metazoa</taxon>
        <taxon>Ecdysozoa</taxon>
        <taxon>Nematoda</taxon>
        <taxon>Chromadorea</taxon>
        <taxon>Rhabditida</taxon>
        <taxon>Tylenchina</taxon>
        <taxon>Tylenchomorpha</taxon>
        <taxon>Tylenchoidea</taxon>
        <taxon>Heteroderidae</taxon>
        <taxon>Heteroderinae</taxon>
        <taxon>Heterodera</taxon>
    </lineage>
</organism>
<dbReference type="FunFam" id="3.30.420.10:FF:000063">
    <property type="entry name" value="Retrovirus-related Pol polyprotein from transposon 297-like Protein"/>
    <property type="match status" value="1"/>
</dbReference>
<dbReference type="Pfam" id="PF17917">
    <property type="entry name" value="RT_RNaseH"/>
    <property type="match status" value="1"/>
</dbReference>
<dbReference type="SUPFAM" id="SSF56672">
    <property type="entry name" value="DNA/RNA polymerases"/>
    <property type="match status" value="1"/>
</dbReference>
<dbReference type="InterPro" id="IPR041373">
    <property type="entry name" value="RT_RNaseH"/>
</dbReference>
<dbReference type="InterPro" id="IPR000477">
    <property type="entry name" value="RT_dom"/>
</dbReference>
<dbReference type="CDD" id="cd09274">
    <property type="entry name" value="RNase_HI_RT_Ty3"/>
    <property type="match status" value="1"/>
</dbReference>
<dbReference type="GO" id="GO:0016787">
    <property type="term" value="F:hydrolase activity"/>
    <property type="evidence" value="ECO:0007669"/>
    <property type="project" value="UniProtKB-KW"/>
</dbReference>
<dbReference type="GO" id="GO:0003964">
    <property type="term" value="F:RNA-directed DNA polymerase activity"/>
    <property type="evidence" value="ECO:0007669"/>
    <property type="project" value="UniProtKB-KW"/>
</dbReference>
<dbReference type="Gene3D" id="3.10.10.10">
    <property type="entry name" value="HIV Type 1 Reverse Transcriptase, subunit A, domain 1"/>
    <property type="match status" value="1"/>
</dbReference>
<keyword evidence="11" id="KW-1185">Reference proteome</keyword>
<dbReference type="InterPro" id="IPR021109">
    <property type="entry name" value="Peptidase_aspartic_dom_sf"/>
</dbReference>
<dbReference type="GO" id="GO:0004519">
    <property type="term" value="F:endonuclease activity"/>
    <property type="evidence" value="ECO:0007669"/>
    <property type="project" value="UniProtKB-KW"/>
</dbReference>
<sequence length="1302" mass="147903">MQLNTGQGQHNQAQSSDMDLFCKLSGQISEFLYSPDDNHTFEEWYERFGPFVEQEGKNMPDQSKARLIVSKLGPDEYRRYTEIIQPKTPDQVGLNETLAKLRQIFPETKSIFIKRFECFQLKCEQNQDVLAFGSKVNAMAERSKLDLTKDQIKSLIFVTGLGDHNMELRHRCIKLLDNNASFDQLLSECKEVIALRQSSAALSSKQDFNSNAIQIRPHKIQDFPKKRTPSHSRTPSRTRSWSSQPNNNSSTPHGGTRQSRTLPSRPCTRCGGQHWNSDCRYPISVKCHICGKTGHISTICLARKSKQNNFGKNTNVVECLHITPTERQCSWSTAKVEHEPYIEQDVEFGTKSVKMVADTGSKLTILTKVTWQKLGKPKLFKTNLCGRSYTGDIFQFIGKGQAYVALSGGCQLLLEFYVTDKGSLDLLGVGWIRAFEREYNRPVATTLPFHHTTNSIQHINNCEPTSEQLKEKLQAQFPSVFANGLGLCTKVQAQLKLKENSTPVFCGARPVPLGVQNDVDTELDRLIELGVLKKVDYSRWAAPIVAVRKANGKVRICFDFSTGLNAALEPHHHPLPRPEKLFAKLNGAKIFSQIDFKDAYLQISVDQQSRQLLGVNTHKGLYQCQRLAFGIKSAPGIFQWTMDQLAAGIPGANTSKTSIKSEHHWMSYSNKELNGNGMKSTAKLLNKQNQFFSDASNKGIGATISHRFADGKEKVFQHAARTLSKTEQNYSQIEKEGLGLIFAIQKFHQYIFGRKFILRTDHRPLLGIFGSKNGIPIFSASRLQRWSLILLNYDFSLEFVRTDNTGQADALSRLISEQRNSAASEDMVIAQLCAETESEVEHLLNVQLEQLPVTVDEIQTAQQDDELIREVVKFTQNKWPNHGINPEIKPFFSGRHKLSIVSGCLVFNGRSVIPPSLRHRVLKALHLAHPGIVRMKNLARTLVYWPSIDSDIEEIVRKCRQCQEAAKQPQKQPLQPWPTTTQVFQRVHIDLAGPCSDGNTYLVIVDSFSRWPEVFMLRHTSSQHVIEQLQWLFDRFGIPKTLVSDNGPQFTSSHFKDFCDSNGICHLFSPPYHAQSNGAAEKFVDFFKRQLKKCSGDKNWLKQSLLSYRSIPIAVLNNRSPAELFLGRPLRTKLSLMKPERPNPFFRGPYQQRMAQQFDKKHGAKRVEFNIGDKVQFVNYRNGKTLWLFGEVVTKKGLIFGIRSSQIANRIVTRHANAMRLTQASGTDQTWPNHDEEPKKNQSPVRAPQIQQNVTPHGQLEQNEEQERNQQQTPVLRRSERATKRVRFLSPSMTGQRHNIRQ</sequence>
<comment type="caution">
    <text evidence="10">The sequence shown here is derived from an EMBL/GenBank/DDBJ whole genome shotgun (WGS) entry which is preliminary data.</text>
</comment>
<dbReference type="GO" id="GO:0042575">
    <property type="term" value="C:DNA polymerase complex"/>
    <property type="evidence" value="ECO:0007669"/>
    <property type="project" value="UniProtKB-ARBA"/>
</dbReference>
<feature type="compositionally biased region" description="Polar residues" evidence="8">
    <location>
        <begin position="1223"/>
        <end position="1232"/>
    </location>
</feature>
<dbReference type="Pfam" id="PF00078">
    <property type="entry name" value="RVT_1"/>
    <property type="match status" value="1"/>
</dbReference>
<dbReference type="InterPro" id="IPR055510">
    <property type="entry name" value="DUF7083"/>
</dbReference>
<dbReference type="InterPro" id="IPR050951">
    <property type="entry name" value="Retrovirus_Pol_polyprotein"/>
</dbReference>
<evidence type="ECO:0000256" key="4">
    <source>
        <dbReference type="ARBA" id="ARBA00022722"/>
    </source>
</evidence>
<dbReference type="PROSITE" id="PS50994">
    <property type="entry name" value="INTEGRASE"/>
    <property type="match status" value="1"/>
</dbReference>
<evidence type="ECO:0000256" key="8">
    <source>
        <dbReference type="SAM" id="MobiDB-lite"/>
    </source>
</evidence>
<evidence type="ECO:0000256" key="7">
    <source>
        <dbReference type="ARBA" id="ARBA00022918"/>
    </source>
</evidence>
<evidence type="ECO:0000256" key="3">
    <source>
        <dbReference type="ARBA" id="ARBA00022695"/>
    </source>
</evidence>
<keyword evidence="3" id="KW-0548">Nucleotidyltransferase</keyword>
<reference evidence="10 11" key="1">
    <citation type="submission" date="2024-10" db="EMBL/GenBank/DDBJ databases">
        <authorList>
            <person name="Kim D."/>
        </authorList>
    </citation>
    <scope>NUCLEOTIDE SEQUENCE [LARGE SCALE GENOMIC DNA]</scope>
    <source>
        <strain evidence="10">BH-2024</strain>
    </source>
</reference>